<protein>
    <submittedName>
        <fullName evidence="1">Uncharacterized protein</fullName>
    </submittedName>
</protein>
<dbReference type="GeneID" id="36528538"/>
<accession>A0A2I1C8H9</accession>
<gene>
    <name evidence="1" type="ORF">P174DRAFT_164218</name>
</gene>
<reference evidence="2" key="1">
    <citation type="journal article" date="2018" name="Proc. Natl. Acad. Sci. U.S.A.">
        <title>Linking secondary metabolites to gene clusters through genome sequencing of six diverse Aspergillus species.</title>
        <authorList>
            <person name="Kaerboelling I."/>
            <person name="Vesth T.C."/>
            <person name="Frisvad J.C."/>
            <person name="Nybo J.L."/>
            <person name="Theobald S."/>
            <person name="Kuo A."/>
            <person name="Bowyer P."/>
            <person name="Matsuda Y."/>
            <person name="Mondo S."/>
            <person name="Lyhne E.K."/>
            <person name="Kogle M.E."/>
            <person name="Clum A."/>
            <person name="Lipzen A."/>
            <person name="Salamov A."/>
            <person name="Ngan C.Y."/>
            <person name="Daum C."/>
            <person name="Chiniquy J."/>
            <person name="Barry K."/>
            <person name="LaButti K."/>
            <person name="Haridas S."/>
            <person name="Simmons B.A."/>
            <person name="Magnuson J.K."/>
            <person name="Mortensen U.H."/>
            <person name="Larsen T.O."/>
            <person name="Grigoriev I.V."/>
            <person name="Baker S.E."/>
            <person name="Andersen M.R."/>
        </authorList>
    </citation>
    <scope>NUCLEOTIDE SEQUENCE [LARGE SCALE GENOMIC DNA]</scope>
    <source>
        <strain evidence="2">IBT 16806</strain>
    </source>
</reference>
<proteinExistence type="predicted"/>
<dbReference type="Proteomes" id="UP000234474">
    <property type="component" value="Unassembled WGS sequence"/>
</dbReference>
<keyword evidence="2" id="KW-1185">Reference proteome</keyword>
<dbReference type="AlphaFoldDB" id="A0A2I1C8H9"/>
<dbReference type="VEuPathDB" id="FungiDB:P174DRAFT_164218"/>
<evidence type="ECO:0000313" key="2">
    <source>
        <dbReference type="Proteomes" id="UP000234474"/>
    </source>
</evidence>
<comment type="caution">
    <text evidence="1">The sequence shown here is derived from an EMBL/GenBank/DDBJ whole genome shotgun (WGS) entry which is preliminary data.</text>
</comment>
<organism evidence="1 2">
    <name type="scientific">Aspergillus novofumigatus (strain IBT 16806)</name>
    <dbReference type="NCBI Taxonomy" id="1392255"/>
    <lineage>
        <taxon>Eukaryota</taxon>
        <taxon>Fungi</taxon>
        <taxon>Dikarya</taxon>
        <taxon>Ascomycota</taxon>
        <taxon>Pezizomycotina</taxon>
        <taxon>Eurotiomycetes</taxon>
        <taxon>Eurotiomycetidae</taxon>
        <taxon>Eurotiales</taxon>
        <taxon>Aspergillaceae</taxon>
        <taxon>Aspergillus</taxon>
        <taxon>Aspergillus subgen. Fumigati</taxon>
    </lineage>
</organism>
<evidence type="ECO:0000313" key="1">
    <source>
        <dbReference type="EMBL" id="PKX93891.1"/>
    </source>
</evidence>
<sequence>MTIPRMLYHGCLCQKVMESETVLKGRYPDLVLPFHTRTPKLRFTTLVLKLPLQPGPYRDHESSSPDFISPFKYIQIIREQGSKDAGNLLLLLPSKLLKSKSHIVGQGARALTARPSRIIWAVDLRPGNINLCCIFIQPVLVSVDGLKVHQIQGPKATSLSSSGTSPLNHIYLTNGRVRMPSLASTTSMIRKMRLMCLLLPNFHILS</sequence>
<name>A0A2I1C8H9_ASPN1</name>
<dbReference type="EMBL" id="MSZS01000004">
    <property type="protein sequence ID" value="PKX93891.1"/>
    <property type="molecule type" value="Genomic_DNA"/>
</dbReference>
<dbReference type="RefSeq" id="XP_024682486.1">
    <property type="nucleotide sequence ID" value="XM_024821212.1"/>
</dbReference>